<dbReference type="GO" id="GO:0005694">
    <property type="term" value="C:chromosome"/>
    <property type="evidence" value="ECO:0007669"/>
    <property type="project" value="TreeGrafter"/>
</dbReference>
<comment type="subcellular location">
    <subcellularLocation>
        <location evidence="1">Cytoplasm</location>
        <location evidence="1">Nucleoid</location>
    </subcellularLocation>
</comment>
<protein>
    <submittedName>
        <fullName evidence="6">ParB family chromosome partitioning protein</fullName>
    </submittedName>
</protein>
<dbReference type="Gene3D" id="3.90.1530.30">
    <property type="match status" value="1"/>
</dbReference>
<evidence type="ECO:0000256" key="2">
    <source>
        <dbReference type="ARBA" id="ARBA00006295"/>
    </source>
</evidence>
<comment type="caution">
    <text evidence="6">The sequence shown here is derived from an EMBL/GenBank/DDBJ whole genome shotgun (WGS) entry which is preliminary data.</text>
</comment>
<evidence type="ECO:0000256" key="1">
    <source>
        <dbReference type="ARBA" id="ARBA00004453"/>
    </source>
</evidence>
<evidence type="ECO:0000313" key="7">
    <source>
        <dbReference type="Proteomes" id="UP000239863"/>
    </source>
</evidence>
<dbReference type="InterPro" id="IPR050336">
    <property type="entry name" value="Chromosome_partition/occlusion"/>
</dbReference>
<dbReference type="AlphaFoldDB" id="A0A2S6FVX8"/>
<dbReference type="CDD" id="cd16393">
    <property type="entry name" value="SPO0J_N"/>
    <property type="match status" value="1"/>
</dbReference>
<evidence type="ECO:0000313" key="6">
    <source>
        <dbReference type="EMBL" id="PPK46944.1"/>
    </source>
</evidence>
<sequence length="283" mass="32621">MAKRSGLGKGLSALIPEELNEDENKSIISMNLIKPNSKQPRKIFDEEKLSSLAESIKEHGIIQPIVVKSVNNGYMIIAGERRWRAAKLAGLKEVPVIVMDLTDKQVLEISLIENIQREDLNPIEEALAYRRLTQEFNLKQEELSIRIGKSRVAISNTLRLLNLDDRVQDYLKEGVITEGHGRALLAVANKNLQYELSQKIIDEELTVRDIEKIIKDINKDNTTIEVNKPINPYYNEIKEKLQNYFDTKVNINFKKNNKGKIEIEYYSEEDLQRILDMMKIESK</sequence>
<dbReference type="STRING" id="37659.GCA_000703125_01018"/>
<dbReference type="EMBL" id="PTIS01000015">
    <property type="protein sequence ID" value="PPK46944.1"/>
    <property type="molecule type" value="Genomic_DNA"/>
</dbReference>
<dbReference type="InterPro" id="IPR057240">
    <property type="entry name" value="ParB_dimer_C"/>
</dbReference>
<evidence type="ECO:0000256" key="4">
    <source>
        <dbReference type="ARBA" id="ARBA00023125"/>
    </source>
</evidence>
<dbReference type="Pfam" id="PF02195">
    <property type="entry name" value="ParB_N"/>
    <property type="match status" value="1"/>
</dbReference>
<feature type="domain" description="ParB-like N-terminal" evidence="5">
    <location>
        <begin position="26"/>
        <end position="115"/>
    </location>
</feature>
<dbReference type="GO" id="GO:0003677">
    <property type="term" value="F:DNA binding"/>
    <property type="evidence" value="ECO:0007669"/>
    <property type="project" value="UniProtKB-KW"/>
</dbReference>
<dbReference type="FunFam" id="1.10.10.2830:FF:000001">
    <property type="entry name" value="Chromosome partitioning protein ParB"/>
    <property type="match status" value="1"/>
</dbReference>
<dbReference type="FunFam" id="3.90.1530.30:FF:000001">
    <property type="entry name" value="Chromosome partitioning protein ParB"/>
    <property type="match status" value="1"/>
</dbReference>
<proteinExistence type="inferred from homology"/>
<keyword evidence="4" id="KW-0238">DNA-binding</keyword>
<dbReference type="InterPro" id="IPR004437">
    <property type="entry name" value="ParB/RepB/Spo0J"/>
</dbReference>
<accession>A0A2S6FVX8</accession>
<reference evidence="6 7" key="1">
    <citation type="submission" date="2018-02" db="EMBL/GenBank/DDBJ databases">
        <title>Genomic Encyclopedia of Archaeal and Bacterial Type Strains, Phase II (KMG-II): from individual species to whole genera.</title>
        <authorList>
            <person name="Goeker M."/>
        </authorList>
    </citation>
    <scope>NUCLEOTIDE SEQUENCE [LARGE SCALE GENOMIC DNA]</scope>
    <source>
        <strain evidence="6 7">DSM 15099</strain>
    </source>
</reference>
<dbReference type="Pfam" id="PF17762">
    <property type="entry name" value="HTH_ParB"/>
    <property type="match status" value="1"/>
</dbReference>
<dbReference type="PANTHER" id="PTHR33375">
    <property type="entry name" value="CHROMOSOME-PARTITIONING PROTEIN PARB-RELATED"/>
    <property type="match status" value="1"/>
</dbReference>
<evidence type="ECO:0000259" key="5">
    <source>
        <dbReference type="SMART" id="SM00470"/>
    </source>
</evidence>
<dbReference type="Proteomes" id="UP000239863">
    <property type="component" value="Unassembled WGS sequence"/>
</dbReference>
<dbReference type="InterPro" id="IPR003115">
    <property type="entry name" value="ParB_N"/>
</dbReference>
<dbReference type="RefSeq" id="WP_104410415.1">
    <property type="nucleotide sequence ID" value="NZ_PTIS01000015.1"/>
</dbReference>
<dbReference type="GO" id="GO:0045881">
    <property type="term" value="P:positive regulation of sporulation resulting in formation of a cellular spore"/>
    <property type="evidence" value="ECO:0007669"/>
    <property type="project" value="TreeGrafter"/>
</dbReference>
<dbReference type="Gene3D" id="1.10.10.2830">
    <property type="match status" value="1"/>
</dbReference>
<dbReference type="SUPFAM" id="SSF109709">
    <property type="entry name" value="KorB DNA-binding domain-like"/>
    <property type="match status" value="1"/>
</dbReference>
<keyword evidence="3" id="KW-0159">Chromosome partition</keyword>
<dbReference type="PANTHER" id="PTHR33375:SF1">
    <property type="entry name" value="CHROMOSOME-PARTITIONING PROTEIN PARB-RELATED"/>
    <property type="match status" value="1"/>
</dbReference>
<dbReference type="InterPro" id="IPR036086">
    <property type="entry name" value="ParB/Sulfiredoxin_sf"/>
</dbReference>
<dbReference type="OrthoDB" id="9802051at2"/>
<dbReference type="InterPro" id="IPR041468">
    <property type="entry name" value="HTH_ParB/Spo0J"/>
</dbReference>
<dbReference type="SUPFAM" id="SSF110849">
    <property type="entry name" value="ParB/Sulfiredoxin"/>
    <property type="match status" value="1"/>
</dbReference>
<evidence type="ECO:0000256" key="3">
    <source>
        <dbReference type="ARBA" id="ARBA00022829"/>
    </source>
</evidence>
<name>A0A2S6FVX8_9CLOT</name>
<gene>
    <name evidence="6" type="ORF">BD821_11569</name>
</gene>
<dbReference type="NCBIfam" id="TIGR00180">
    <property type="entry name" value="parB_part"/>
    <property type="match status" value="1"/>
</dbReference>
<organism evidence="6 7">
    <name type="scientific">Clostridium algidicarnis DSM 15099</name>
    <dbReference type="NCBI Taxonomy" id="1121295"/>
    <lineage>
        <taxon>Bacteria</taxon>
        <taxon>Bacillati</taxon>
        <taxon>Bacillota</taxon>
        <taxon>Clostridia</taxon>
        <taxon>Eubacteriales</taxon>
        <taxon>Clostridiaceae</taxon>
        <taxon>Clostridium</taxon>
    </lineage>
</organism>
<dbReference type="GO" id="GO:0007059">
    <property type="term" value="P:chromosome segregation"/>
    <property type="evidence" value="ECO:0007669"/>
    <property type="project" value="UniProtKB-KW"/>
</dbReference>
<dbReference type="SMART" id="SM00470">
    <property type="entry name" value="ParB"/>
    <property type="match status" value="1"/>
</dbReference>
<dbReference type="Pfam" id="PF23552">
    <property type="entry name" value="ParB_C"/>
    <property type="match status" value="1"/>
</dbReference>
<dbReference type="GO" id="GO:0009295">
    <property type="term" value="C:nucleoid"/>
    <property type="evidence" value="ECO:0007669"/>
    <property type="project" value="UniProtKB-SubCell"/>
</dbReference>
<comment type="similarity">
    <text evidence="2">Belongs to the ParB family.</text>
</comment>